<protein>
    <recommendedName>
        <fullName evidence="1">DUF6788 domain-containing protein</fullName>
    </recommendedName>
</protein>
<dbReference type="InterPro" id="IPR046738">
    <property type="entry name" value="DUF6788"/>
</dbReference>
<sequence length="102" mass="12067">MRLNLILSTILQEKERIDRMLAKYQEELGTLPKGTISEKKAGKSTYFYLKYREGKRVISKYIPQKDVEAVREQVEKRRHIETMIRSLREERAIAEKALEGQL</sequence>
<feature type="domain" description="DUF6788" evidence="1">
    <location>
        <begin position="12"/>
        <end position="72"/>
    </location>
</feature>
<accession>A0ABV1EBK8</accession>
<comment type="caution">
    <text evidence="2">The sequence shown here is derived from an EMBL/GenBank/DDBJ whole genome shotgun (WGS) entry which is preliminary data.</text>
</comment>
<gene>
    <name evidence="2" type="ORF">WMO64_14730</name>
</gene>
<reference evidence="2 3" key="1">
    <citation type="submission" date="2024-03" db="EMBL/GenBank/DDBJ databases">
        <title>Human intestinal bacterial collection.</title>
        <authorList>
            <person name="Pauvert C."/>
            <person name="Hitch T.C.A."/>
            <person name="Clavel T."/>
        </authorList>
    </citation>
    <scope>NUCLEOTIDE SEQUENCE [LARGE SCALE GENOMIC DNA]</scope>
    <source>
        <strain evidence="2 3">CLA-AP-H29</strain>
    </source>
</reference>
<proteinExistence type="predicted"/>
<dbReference type="Proteomes" id="UP001464378">
    <property type="component" value="Unassembled WGS sequence"/>
</dbReference>
<dbReference type="RefSeq" id="WP_349232455.1">
    <property type="nucleotide sequence ID" value="NZ_JBBMFK010000031.1"/>
</dbReference>
<keyword evidence="3" id="KW-1185">Reference proteome</keyword>
<name>A0ABV1EBK8_9FIRM</name>
<dbReference type="EMBL" id="JBBMFK010000031">
    <property type="protein sequence ID" value="MEQ2444714.1"/>
    <property type="molecule type" value="Genomic_DNA"/>
</dbReference>
<evidence type="ECO:0000259" key="1">
    <source>
        <dbReference type="Pfam" id="PF20586"/>
    </source>
</evidence>
<dbReference type="Pfam" id="PF20586">
    <property type="entry name" value="DUF6788"/>
    <property type="match status" value="1"/>
</dbReference>
<organism evidence="2 3">
    <name type="scientific">Pseudoflavonifractor intestinihominis</name>
    <dbReference type="NCBI Taxonomy" id="3133171"/>
    <lineage>
        <taxon>Bacteria</taxon>
        <taxon>Bacillati</taxon>
        <taxon>Bacillota</taxon>
        <taxon>Clostridia</taxon>
        <taxon>Eubacteriales</taxon>
        <taxon>Oscillospiraceae</taxon>
        <taxon>Pseudoflavonifractor</taxon>
    </lineage>
</organism>
<evidence type="ECO:0000313" key="3">
    <source>
        <dbReference type="Proteomes" id="UP001464378"/>
    </source>
</evidence>
<evidence type="ECO:0000313" key="2">
    <source>
        <dbReference type="EMBL" id="MEQ2444714.1"/>
    </source>
</evidence>